<feature type="compositionally biased region" description="Basic residues" evidence="1">
    <location>
        <begin position="248"/>
        <end position="259"/>
    </location>
</feature>
<dbReference type="AlphaFoldDB" id="A0A2K3UTR6"/>
<keyword evidence="4" id="KW-1185">Reference proteome</keyword>
<organism evidence="3 4">
    <name type="scientific">Deinococcus koreensis</name>
    <dbReference type="NCBI Taxonomy" id="2054903"/>
    <lineage>
        <taxon>Bacteria</taxon>
        <taxon>Thermotogati</taxon>
        <taxon>Deinococcota</taxon>
        <taxon>Deinococci</taxon>
        <taxon>Deinococcales</taxon>
        <taxon>Deinococcaceae</taxon>
        <taxon>Deinococcus</taxon>
    </lineage>
</organism>
<dbReference type="InterPro" id="IPR001763">
    <property type="entry name" value="Rhodanese-like_dom"/>
</dbReference>
<accession>A0A2K3UTR6</accession>
<gene>
    <name evidence="3" type="ORF">CVO96_17365</name>
</gene>
<dbReference type="SMART" id="SM00450">
    <property type="entry name" value="RHOD"/>
    <property type="match status" value="1"/>
</dbReference>
<dbReference type="SUPFAM" id="SSF52821">
    <property type="entry name" value="Rhodanese/Cell cycle control phosphatase"/>
    <property type="match status" value="2"/>
</dbReference>
<evidence type="ECO:0000313" key="4">
    <source>
        <dbReference type="Proteomes" id="UP000236379"/>
    </source>
</evidence>
<reference evidence="3 4" key="1">
    <citation type="submission" date="2018-01" db="EMBL/GenBank/DDBJ databases">
        <title>Deinococcus koreensis sp. nov., a radiation-resistant bacterium isolated from river water.</title>
        <authorList>
            <person name="Choi A."/>
        </authorList>
    </citation>
    <scope>NUCLEOTIDE SEQUENCE [LARGE SCALE GENOMIC DNA]</scope>
    <source>
        <strain evidence="3 4">SJW1-2</strain>
    </source>
</reference>
<feature type="domain" description="Rhodanese" evidence="2">
    <location>
        <begin position="41"/>
        <end position="143"/>
    </location>
</feature>
<feature type="compositionally biased region" description="Polar residues" evidence="1">
    <location>
        <begin position="262"/>
        <end position="276"/>
    </location>
</feature>
<name>A0A2K3UTR6_9DEIO</name>
<comment type="caution">
    <text evidence="3">The sequence shown here is derived from an EMBL/GenBank/DDBJ whole genome shotgun (WGS) entry which is preliminary data.</text>
</comment>
<dbReference type="InterPro" id="IPR036873">
    <property type="entry name" value="Rhodanese-like_dom_sf"/>
</dbReference>
<dbReference type="CDD" id="cd00158">
    <property type="entry name" value="RHOD"/>
    <property type="match status" value="1"/>
</dbReference>
<evidence type="ECO:0000256" key="1">
    <source>
        <dbReference type="SAM" id="MobiDB-lite"/>
    </source>
</evidence>
<dbReference type="Pfam" id="PF00581">
    <property type="entry name" value="Rhodanese"/>
    <property type="match status" value="1"/>
</dbReference>
<protein>
    <recommendedName>
        <fullName evidence="2">Rhodanese domain-containing protein</fullName>
    </recommendedName>
</protein>
<dbReference type="Proteomes" id="UP000236379">
    <property type="component" value="Unassembled WGS sequence"/>
</dbReference>
<feature type="region of interest" description="Disordered" evidence="1">
    <location>
        <begin position="244"/>
        <end position="276"/>
    </location>
</feature>
<feature type="region of interest" description="Disordered" evidence="1">
    <location>
        <begin position="395"/>
        <end position="415"/>
    </location>
</feature>
<evidence type="ECO:0000313" key="3">
    <source>
        <dbReference type="EMBL" id="PNY79932.1"/>
    </source>
</evidence>
<dbReference type="Gene3D" id="3.40.250.10">
    <property type="entry name" value="Rhodanese-like domain"/>
    <property type="match status" value="1"/>
</dbReference>
<dbReference type="EMBL" id="PPPD01000002">
    <property type="protein sequence ID" value="PNY79932.1"/>
    <property type="molecule type" value="Genomic_DNA"/>
</dbReference>
<dbReference type="PROSITE" id="PS50206">
    <property type="entry name" value="RHODANESE_3"/>
    <property type="match status" value="1"/>
</dbReference>
<dbReference type="OrthoDB" id="9770030at2"/>
<evidence type="ECO:0000259" key="2">
    <source>
        <dbReference type="PROSITE" id="PS50206"/>
    </source>
</evidence>
<proteinExistence type="predicted"/>
<sequence>MSEAAEPTRRARGHPIEASTWWGARGAWPEVSTAQVHTLLAEGSALVLDARPQLEWAISHLPDAITVGPKPGVAMSDYVGDVRGIARLAHGDWSVPLLIYCNGPYCRKTTRLAAELENAGFTDIRCYHLGAPVWRALGGLMVTEREGAVYIFQQDQSACWVDARSRAGGLPAHVPCAVRLPPGSVTAAKNDGRLPMQDHNTRMVVFGDTIHEARSVAQELISHAFHNVTYFNGPARLLSTTLQAAGPGRRHHIQTHRRRSAEVTSSPSGETSRENTSSAKLFALGILVLLTPASAHRACLSAASSPMPDFAAFTVQAWSSPLAAASRHDHAATSFSSPKRPSLLLRAVYGVRLTPQIPGLQPVSQHFAWGPLDQAGGQSAGVSQALNTVEHLREERQPERPAVLSAGDSPAVDDAGIQHFPSLP</sequence>